<evidence type="ECO:0000256" key="1">
    <source>
        <dbReference type="ARBA" id="ARBA00022490"/>
    </source>
</evidence>
<dbReference type="PANTHER" id="PTHR39573:SF1">
    <property type="entry name" value="STRESS RESPONSE KINASE A"/>
    <property type="match status" value="1"/>
</dbReference>
<proteinExistence type="inferred from homology"/>
<keyword evidence="5 11" id="KW-0479">Metal-binding</keyword>
<accession>A0ABW8NF93</accession>
<evidence type="ECO:0000256" key="4">
    <source>
        <dbReference type="ARBA" id="ARBA00022679"/>
    </source>
</evidence>
<keyword evidence="1 11" id="KW-0963">Cytoplasm</keyword>
<keyword evidence="7 11" id="KW-0418">Kinase</keyword>
<dbReference type="EC" id="2.7.11.1" evidence="11"/>
<dbReference type="Gene3D" id="1.10.510.10">
    <property type="entry name" value="Transferase(Phosphotransferase) domain 1"/>
    <property type="match status" value="1"/>
</dbReference>
<keyword evidence="14" id="KW-1185">Reference proteome</keyword>
<dbReference type="InterPro" id="IPR032882">
    <property type="entry name" value="SrkA/RdoA"/>
</dbReference>
<dbReference type="HAMAP" id="MF_01497">
    <property type="entry name" value="SrkA_kinase"/>
    <property type="match status" value="1"/>
</dbReference>
<feature type="binding site" evidence="11">
    <location>
        <position position="217"/>
    </location>
    <ligand>
        <name>Mg(2+)</name>
        <dbReference type="ChEBI" id="CHEBI:18420"/>
    </ligand>
</feature>
<keyword evidence="2 11" id="KW-0723">Serine/threonine-protein kinase</keyword>
<keyword evidence="6 11" id="KW-0547">Nucleotide-binding</keyword>
<dbReference type="InterPro" id="IPR011009">
    <property type="entry name" value="Kinase-like_dom_sf"/>
</dbReference>
<reference evidence="13 14" key="1">
    <citation type="submission" date="2024-03" db="EMBL/GenBank/DDBJ databases">
        <title>High-quality draft genome sequence of Oceanobacter sp. wDCs-4.</title>
        <authorList>
            <person name="Dong C."/>
        </authorList>
    </citation>
    <scope>NUCLEOTIDE SEQUENCE [LARGE SCALE GENOMIC DNA]</scope>
    <source>
        <strain evidence="14">wDCs-4</strain>
    </source>
</reference>
<sequence length="326" mass="37780">MSAHPYANLTPERVMDAIESVGYLCDARVFPLNSYENRVYQVGIEEGEPLIAKFYRPDRWSRAAILEEHKFMFDLVEEEIPVVAPIQIDGESLFYSEPFMFALFPRRGGHAPELSSNADLELLGRWLARLHQVGSWESFEHRPVILGAQDLAQAAETVLSSGHMPSDYHAVYASIWPQLVQSLEQQMSSRPFRTIRVHGDLHPGNLLLRYEQLWMVDFDDCVQGPAMQDIWMLLSGARDEQLSQLDVIRNGYEMFRPFPYTELSLVECLRTIRVMKHAAWLCQRWDDPAFPIAFPWFDSHRFWSEHILTLREQQAALQQEPLVLFA</sequence>
<feature type="site" description="ATP" evidence="11">
    <location>
        <position position="34"/>
    </location>
</feature>
<comment type="function">
    <text evidence="11">A protein kinase that phosphorylates Ser and Thr residues. Probably acts to suppress the effects of stress linked to accumulation of reactive oxygen species. Probably involved in the extracytoplasmic stress response.</text>
</comment>
<evidence type="ECO:0000313" key="14">
    <source>
        <dbReference type="Proteomes" id="UP001620597"/>
    </source>
</evidence>
<keyword evidence="9 11" id="KW-0460">Magnesium</keyword>
<keyword evidence="8 11" id="KW-0067">ATP-binding</keyword>
<dbReference type="Gene3D" id="1.20.1270.170">
    <property type="match status" value="1"/>
</dbReference>
<feature type="active site" evidence="11">
    <location>
        <position position="217"/>
    </location>
</feature>
<comment type="similarity">
    <text evidence="11">Belongs to the SrkA/RdoA protein kinase family.</text>
</comment>
<comment type="cofactor">
    <cofactor evidence="11">
        <name>Mg(2+)</name>
        <dbReference type="ChEBI" id="CHEBI:18420"/>
    </cofactor>
</comment>
<protein>
    <recommendedName>
        <fullName evidence="11">Stress response kinase A</fullName>
        <ecNumber evidence="11">2.7.11.1</ecNumber>
    </recommendedName>
    <alternativeName>
        <fullName evidence="11">Serine/threonine-protein kinase SrkA</fullName>
    </alternativeName>
</protein>
<comment type="caution">
    <text evidence="13">The sequence shown here is derived from an EMBL/GenBank/DDBJ whole genome shotgun (WGS) entry which is preliminary data.</text>
</comment>
<feature type="binding site" evidence="11">
    <location>
        <position position="205"/>
    </location>
    <ligand>
        <name>Mg(2+)</name>
        <dbReference type="ChEBI" id="CHEBI:18420"/>
    </ligand>
</feature>
<dbReference type="NCBIfam" id="NF008738">
    <property type="entry name" value="PRK11768.1"/>
    <property type="match status" value="1"/>
</dbReference>
<dbReference type="SUPFAM" id="SSF56112">
    <property type="entry name" value="Protein kinase-like (PK-like)"/>
    <property type="match status" value="1"/>
</dbReference>
<evidence type="ECO:0000256" key="5">
    <source>
        <dbReference type="ARBA" id="ARBA00022723"/>
    </source>
</evidence>
<evidence type="ECO:0000256" key="2">
    <source>
        <dbReference type="ARBA" id="ARBA00022527"/>
    </source>
</evidence>
<evidence type="ECO:0000256" key="11">
    <source>
        <dbReference type="HAMAP-Rule" id="MF_01497"/>
    </source>
</evidence>
<dbReference type="EMBL" id="JBBKTX010000003">
    <property type="protein sequence ID" value="MFK4751566.1"/>
    <property type="molecule type" value="Genomic_DNA"/>
</dbReference>
<feature type="domain" description="Aminoglycoside phosphotransferase" evidence="12">
    <location>
        <begin position="33"/>
        <end position="255"/>
    </location>
</feature>
<dbReference type="Gene3D" id="3.30.200.70">
    <property type="match status" value="1"/>
</dbReference>
<evidence type="ECO:0000256" key="9">
    <source>
        <dbReference type="ARBA" id="ARBA00022842"/>
    </source>
</evidence>
<keyword evidence="10 11" id="KW-0346">Stress response</keyword>
<comment type="catalytic activity">
    <reaction evidence="11">
        <text>L-seryl-[protein] + ATP = O-phospho-L-seryl-[protein] + ADP + H(+)</text>
        <dbReference type="Rhea" id="RHEA:17989"/>
        <dbReference type="Rhea" id="RHEA-COMP:9863"/>
        <dbReference type="Rhea" id="RHEA-COMP:11604"/>
        <dbReference type="ChEBI" id="CHEBI:15378"/>
        <dbReference type="ChEBI" id="CHEBI:29999"/>
        <dbReference type="ChEBI" id="CHEBI:30616"/>
        <dbReference type="ChEBI" id="CHEBI:83421"/>
        <dbReference type="ChEBI" id="CHEBI:456216"/>
        <dbReference type="EC" id="2.7.11.1"/>
    </reaction>
</comment>
<evidence type="ECO:0000313" key="13">
    <source>
        <dbReference type="EMBL" id="MFK4751566.1"/>
    </source>
</evidence>
<evidence type="ECO:0000256" key="7">
    <source>
        <dbReference type="ARBA" id="ARBA00022777"/>
    </source>
</evidence>
<keyword evidence="4 11" id="KW-0808">Transferase</keyword>
<evidence type="ECO:0000256" key="10">
    <source>
        <dbReference type="ARBA" id="ARBA00023016"/>
    </source>
</evidence>
<evidence type="ECO:0000259" key="12">
    <source>
        <dbReference type="Pfam" id="PF01636"/>
    </source>
</evidence>
<dbReference type="InterPro" id="IPR002575">
    <property type="entry name" value="Aminoglycoside_PTrfase"/>
</dbReference>
<dbReference type="RefSeq" id="WP_369857043.1">
    <property type="nucleotide sequence ID" value="NZ_JBBKTX010000003.1"/>
</dbReference>
<dbReference type="GO" id="GO:0004674">
    <property type="term" value="F:protein serine/threonine kinase activity"/>
    <property type="evidence" value="ECO:0007669"/>
    <property type="project" value="UniProtKB-KW"/>
</dbReference>
<comment type="subunit">
    <text evidence="11">Monomer.</text>
</comment>
<dbReference type="Proteomes" id="UP001620597">
    <property type="component" value="Unassembled WGS sequence"/>
</dbReference>
<organism evidence="13 14">
    <name type="scientific">Oceanobacter antarcticus</name>
    <dbReference type="NCBI Taxonomy" id="3133425"/>
    <lineage>
        <taxon>Bacteria</taxon>
        <taxon>Pseudomonadati</taxon>
        <taxon>Pseudomonadota</taxon>
        <taxon>Gammaproteobacteria</taxon>
        <taxon>Oceanospirillales</taxon>
        <taxon>Oceanospirillaceae</taxon>
        <taxon>Oceanobacter</taxon>
    </lineage>
</organism>
<comment type="catalytic activity">
    <reaction evidence="11">
        <text>L-threonyl-[protein] + ATP = O-phospho-L-threonyl-[protein] + ADP + H(+)</text>
        <dbReference type="Rhea" id="RHEA:46608"/>
        <dbReference type="Rhea" id="RHEA-COMP:11060"/>
        <dbReference type="Rhea" id="RHEA-COMP:11605"/>
        <dbReference type="ChEBI" id="CHEBI:15378"/>
        <dbReference type="ChEBI" id="CHEBI:30013"/>
        <dbReference type="ChEBI" id="CHEBI:30616"/>
        <dbReference type="ChEBI" id="CHEBI:61977"/>
        <dbReference type="ChEBI" id="CHEBI:456216"/>
        <dbReference type="EC" id="2.7.11.1"/>
    </reaction>
</comment>
<dbReference type="PANTHER" id="PTHR39573">
    <property type="entry name" value="STRESS RESPONSE KINASE A"/>
    <property type="match status" value="1"/>
</dbReference>
<dbReference type="Pfam" id="PF01636">
    <property type="entry name" value="APH"/>
    <property type="match status" value="1"/>
</dbReference>
<evidence type="ECO:0000256" key="3">
    <source>
        <dbReference type="ARBA" id="ARBA00022553"/>
    </source>
</evidence>
<evidence type="ECO:0000256" key="8">
    <source>
        <dbReference type="ARBA" id="ARBA00022840"/>
    </source>
</evidence>
<keyword evidence="3 11" id="KW-0597">Phosphoprotein</keyword>
<gene>
    <name evidence="11" type="primary">srkA</name>
    <name evidence="13" type="ORF">WG929_03990</name>
</gene>
<evidence type="ECO:0000256" key="6">
    <source>
        <dbReference type="ARBA" id="ARBA00022741"/>
    </source>
</evidence>
<comment type="subcellular location">
    <subcellularLocation>
        <location evidence="11">Cytoplasm</location>
    </subcellularLocation>
</comment>
<name>A0ABW8NF93_9GAMM</name>
<feature type="active site" description="Proton acceptor" evidence="11">
    <location>
        <position position="200"/>
    </location>
</feature>